<evidence type="ECO:0008006" key="3">
    <source>
        <dbReference type="Google" id="ProtNLM"/>
    </source>
</evidence>
<proteinExistence type="predicted"/>
<evidence type="ECO:0000313" key="2">
    <source>
        <dbReference type="Proteomes" id="UP000277007"/>
    </source>
</evidence>
<reference evidence="1 2" key="1">
    <citation type="submission" date="2018-12" db="EMBL/GenBank/DDBJ databases">
        <authorList>
            <person name="Yang Y."/>
        </authorList>
    </citation>
    <scope>NUCLEOTIDE SEQUENCE [LARGE SCALE GENOMIC DNA]</scope>
    <source>
        <strain evidence="1 2">L-25-5w-1</strain>
    </source>
</reference>
<accession>A0A431V9L3</accession>
<dbReference type="AlphaFoldDB" id="A0A431V9L3"/>
<protein>
    <recommendedName>
        <fullName evidence="3">Phytanoyl-CoA dioxygenase family protein</fullName>
    </recommendedName>
</protein>
<comment type="caution">
    <text evidence="1">The sequence shown here is derived from an EMBL/GenBank/DDBJ whole genome shotgun (WGS) entry which is preliminary data.</text>
</comment>
<organism evidence="1 2">
    <name type="scientific">Azospirillum griseum</name>
    <dbReference type="NCBI Taxonomy" id="2496639"/>
    <lineage>
        <taxon>Bacteria</taxon>
        <taxon>Pseudomonadati</taxon>
        <taxon>Pseudomonadota</taxon>
        <taxon>Alphaproteobacteria</taxon>
        <taxon>Rhodospirillales</taxon>
        <taxon>Azospirillaceae</taxon>
        <taxon>Azospirillum</taxon>
    </lineage>
</organism>
<dbReference type="SUPFAM" id="SSF51197">
    <property type="entry name" value="Clavaminate synthase-like"/>
    <property type="match status" value="1"/>
</dbReference>
<dbReference type="Pfam" id="PF05721">
    <property type="entry name" value="PhyH"/>
    <property type="match status" value="1"/>
</dbReference>
<gene>
    <name evidence="1" type="ORF">EJ903_25725</name>
</gene>
<keyword evidence="2" id="KW-1185">Reference proteome</keyword>
<dbReference type="Proteomes" id="UP000277007">
    <property type="component" value="Unassembled WGS sequence"/>
</dbReference>
<name>A0A431V9L3_9PROT</name>
<evidence type="ECO:0000313" key="1">
    <source>
        <dbReference type="EMBL" id="RTR12005.1"/>
    </source>
</evidence>
<dbReference type="EMBL" id="RXMA01000061">
    <property type="protein sequence ID" value="RTR12005.1"/>
    <property type="molecule type" value="Genomic_DNA"/>
</dbReference>
<dbReference type="Gene3D" id="2.60.120.620">
    <property type="entry name" value="q2cbj1_9rhob like domain"/>
    <property type="match status" value="1"/>
</dbReference>
<dbReference type="InterPro" id="IPR008775">
    <property type="entry name" value="Phytyl_CoA_dOase-like"/>
</dbReference>
<dbReference type="GO" id="GO:0016706">
    <property type="term" value="F:2-oxoglutarate-dependent dioxygenase activity"/>
    <property type="evidence" value="ECO:0007669"/>
    <property type="project" value="UniProtKB-ARBA"/>
</dbReference>
<sequence length="268" mass="30246">MNIRKDIDGDLGFSTEMSLTLDELTFVRECVSISLCREIRTESEEIASQAMSLGITHYHCLTLPFHHGDFWVKTRRLLPFAAVGHIRSMSFFKKLEQEFGPLRISNEEELMPEEVTWRLVRPGCAEDVGTVHADSWFWALGHGRMPAGYRRFKIWIPLHTEPGRNGILCAPGTHRLPHPPYRVERRGGIMKPVLDVDPQSLGLRLLPLEPGSVFAFHDDLLHGGAVNTGMTCRISIEFTCLYEDSCGPVDEDRNTPNMGGSMMNGDRP</sequence>